<organism evidence="1 2">
    <name type="scientific">Candidatus Limosilactobacillus merdipullorum</name>
    <dbReference type="NCBI Taxonomy" id="2838653"/>
    <lineage>
        <taxon>Bacteria</taxon>
        <taxon>Bacillati</taxon>
        <taxon>Bacillota</taxon>
        <taxon>Bacilli</taxon>
        <taxon>Lactobacillales</taxon>
        <taxon>Lactobacillaceae</taxon>
        <taxon>Limosilactobacillus</taxon>
    </lineage>
</organism>
<dbReference type="AlphaFoldDB" id="A0A9D1QP98"/>
<dbReference type="Proteomes" id="UP000886878">
    <property type="component" value="Unassembled WGS sequence"/>
</dbReference>
<reference evidence="1" key="2">
    <citation type="submission" date="2021-04" db="EMBL/GenBank/DDBJ databases">
        <authorList>
            <person name="Gilroy R."/>
        </authorList>
    </citation>
    <scope>NUCLEOTIDE SEQUENCE</scope>
    <source>
        <strain evidence="1">ChiHejej3B27-2180</strain>
    </source>
</reference>
<protein>
    <submittedName>
        <fullName evidence="1">Uncharacterized protein</fullName>
    </submittedName>
</protein>
<gene>
    <name evidence="1" type="ORF">H9876_01470</name>
</gene>
<dbReference type="SUPFAM" id="SSF81665">
    <property type="entry name" value="Calcium ATPase, transmembrane domain M"/>
    <property type="match status" value="1"/>
</dbReference>
<evidence type="ECO:0000313" key="2">
    <source>
        <dbReference type="Proteomes" id="UP000886878"/>
    </source>
</evidence>
<evidence type="ECO:0000313" key="1">
    <source>
        <dbReference type="EMBL" id="HIW70039.1"/>
    </source>
</evidence>
<comment type="caution">
    <text evidence="1">The sequence shown here is derived from an EMBL/GenBank/DDBJ whole genome shotgun (WGS) entry which is preliminary data.</text>
</comment>
<dbReference type="InterPro" id="IPR023298">
    <property type="entry name" value="ATPase_P-typ_TM_dom_sf"/>
</dbReference>
<proteinExistence type="predicted"/>
<reference evidence="1" key="1">
    <citation type="journal article" date="2021" name="PeerJ">
        <title>Extensive microbial diversity within the chicken gut microbiome revealed by metagenomics and culture.</title>
        <authorList>
            <person name="Gilroy R."/>
            <person name="Ravi A."/>
            <person name="Getino M."/>
            <person name="Pursley I."/>
            <person name="Horton D.L."/>
            <person name="Alikhan N.F."/>
            <person name="Baker D."/>
            <person name="Gharbi K."/>
            <person name="Hall N."/>
            <person name="Watson M."/>
            <person name="Adriaenssens E.M."/>
            <person name="Foster-Nyarko E."/>
            <person name="Jarju S."/>
            <person name="Secka A."/>
            <person name="Antonio M."/>
            <person name="Oren A."/>
            <person name="Chaudhuri R.R."/>
            <person name="La Ragione R."/>
            <person name="Hildebrand F."/>
            <person name="Pallen M.J."/>
        </authorList>
    </citation>
    <scope>NUCLEOTIDE SEQUENCE</scope>
    <source>
        <strain evidence="1">ChiHejej3B27-2180</strain>
    </source>
</reference>
<dbReference type="Gene3D" id="2.70.150.10">
    <property type="entry name" value="Calcium-transporting ATPase, cytoplasmic transduction domain A"/>
    <property type="match status" value="1"/>
</dbReference>
<dbReference type="Gene3D" id="1.20.1110.10">
    <property type="entry name" value="Calcium-transporting ATPase, transmembrane domain"/>
    <property type="match status" value="1"/>
</dbReference>
<sequence>MACLLWVAGIIAFCAKLLQLGIAIWMVNVINGCFSFWQEYQADKATEALNSMMPSYS</sequence>
<name>A0A9D1QP98_9LACO</name>
<accession>A0A9D1QP98</accession>
<dbReference type="EMBL" id="DXGK01000025">
    <property type="protein sequence ID" value="HIW70039.1"/>
    <property type="molecule type" value="Genomic_DNA"/>
</dbReference>